<dbReference type="Pfam" id="PF01976">
    <property type="entry name" value="DUF116"/>
    <property type="match status" value="1"/>
</dbReference>
<proteinExistence type="predicted"/>
<evidence type="ECO:0000313" key="2">
    <source>
        <dbReference type="Proteomes" id="UP000234857"/>
    </source>
</evidence>
<evidence type="ECO:0000313" key="1">
    <source>
        <dbReference type="EMBL" id="PLX15236.1"/>
    </source>
</evidence>
<dbReference type="EMBL" id="PKTG01000144">
    <property type="protein sequence ID" value="PLX15236.1"/>
    <property type="molecule type" value="Genomic_DNA"/>
</dbReference>
<name>A0A2N5Z9B2_MUIH1</name>
<comment type="caution">
    <text evidence="1">The sequence shown here is derived from an EMBL/GenBank/DDBJ whole genome shotgun (WGS) entry which is preliminary data.</text>
</comment>
<dbReference type="PANTHER" id="PTHR43801:SF1">
    <property type="entry name" value="POLYPRENYL SYNTHETASE"/>
    <property type="match status" value="1"/>
</dbReference>
<organism evidence="1 2">
    <name type="scientific">Muiribacterium halophilum</name>
    <dbReference type="NCBI Taxonomy" id="2053465"/>
    <lineage>
        <taxon>Bacteria</taxon>
        <taxon>Candidatus Muiribacteriota</taxon>
        <taxon>Candidatus Muiribacteriia</taxon>
        <taxon>Candidatus Muiribacteriales</taxon>
        <taxon>Candidatus Muiribacteriaceae</taxon>
        <taxon>Candidatus Muiribacterium</taxon>
    </lineage>
</organism>
<reference evidence="1 2" key="1">
    <citation type="submission" date="2017-11" db="EMBL/GenBank/DDBJ databases">
        <title>Genome-resolved metagenomics identifies genetic mobility, metabolic interactions, and unexpected diversity in perchlorate-reducing communities.</title>
        <authorList>
            <person name="Barnum T.P."/>
            <person name="Figueroa I.A."/>
            <person name="Carlstrom C.I."/>
            <person name="Lucas L.N."/>
            <person name="Engelbrektson A.L."/>
            <person name="Coates J.D."/>
        </authorList>
    </citation>
    <scope>NUCLEOTIDE SEQUENCE [LARGE SCALE GENOMIC DNA]</scope>
    <source>
        <strain evidence="1">BM706</strain>
    </source>
</reference>
<evidence type="ECO:0008006" key="3">
    <source>
        <dbReference type="Google" id="ProtNLM"/>
    </source>
</evidence>
<dbReference type="Proteomes" id="UP000234857">
    <property type="component" value="Unassembled WGS sequence"/>
</dbReference>
<protein>
    <recommendedName>
        <fullName evidence="3">DUF116 domain-containing protein</fullName>
    </recommendedName>
</protein>
<gene>
    <name evidence="1" type="ORF">C0601_13510</name>
</gene>
<dbReference type="AlphaFoldDB" id="A0A2N5Z9B2"/>
<accession>A0A2N5Z9B2</accession>
<sequence>MGGAGLEMISLKFWYLLYRIAPYLKLDRQKIADRIISINNKLLKGSKHGFEYDEILVLLPHCIQDKDCKFRITHHQDNCIMCGKCHFGEILKYCKEKGINLRIATGGTLARKIIKELRPKGIVAVACHRDLIEGISDVKKIPVLALTNIIGKCGPCISTGVDTKKLFDLIEKLHKKHI</sequence>
<dbReference type="InterPro" id="IPR002829">
    <property type="entry name" value="DUF116"/>
</dbReference>
<dbReference type="PANTHER" id="PTHR43801">
    <property type="entry name" value="NUCLEOTIDE-BINDING PROTEIN-RELATED"/>
    <property type="match status" value="1"/>
</dbReference>